<dbReference type="EMBL" id="KQ965794">
    <property type="protein sequence ID" value="KXS11870.1"/>
    <property type="molecule type" value="Genomic_DNA"/>
</dbReference>
<accession>A0A139A505</accession>
<dbReference type="InterPro" id="IPR008698">
    <property type="entry name" value="NDUB7"/>
</dbReference>
<evidence type="ECO:0000256" key="9">
    <source>
        <dbReference type="ARBA" id="ARBA00022982"/>
    </source>
</evidence>
<evidence type="ECO:0000313" key="13">
    <source>
        <dbReference type="EMBL" id="KXS11870.1"/>
    </source>
</evidence>
<dbReference type="GO" id="GO:0005758">
    <property type="term" value="C:mitochondrial intermembrane space"/>
    <property type="evidence" value="ECO:0007669"/>
    <property type="project" value="UniProtKB-SubCell"/>
</dbReference>
<evidence type="ECO:0000256" key="12">
    <source>
        <dbReference type="ARBA" id="ARBA00023157"/>
    </source>
</evidence>
<keyword evidence="6" id="KW-0813">Transport</keyword>
<evidence type="ECO:0000256" key="5">
    <source>
        <dbReference type="ARBA" id="ARBA00018677"/>
    </source>
</evidence>
<evidence type="ECO:0000256" key="6">
    <source>
        <dbReference type="ARBA" id="ARBA00022448"/>
    </source>
</evidence>
<evidence type="ECO:0000256" key="4">
    <source>
        <dbReference type="ARBA" id="ARBA00008006"/>
    </source>
</evidence>
<comment type="subcellular location">
    <subcellularLocation>
        <location evidence="3">Mitochondrion inner membrane</location>
        <topology evidence="3">Peripheral membrane protein</topology>
    </subcellularLocation>
    <subcellularLocation>
        <location evidence="2">Mitochondrion intermembrane space</location>
    </subcellularLocation>
</comment>
<evidence type="ECO:0000256" key="8">
    <source>
        <dbReference type="ARBA" id="ARBA00022792"/>
    </source>
</evidence>
<proteinExistence type="inferred from homology"/>
<keyword evidence="11" id="KW-0472">Membrane</keyword>
<dbReference type="GO" id="GO:0005743">
    <property type="term" value="C:mitochondrial inner membrane"/>
    <property type="evidence" value="ECO:0007669"/>
    <property type="project" value="UniProtKB-SubCell"/>
</dbReference>
<evidence type="ECO:0000256" key="10">
    <source>
        <dbReference type="ARBA" id="ARBA00023128"/>
    </source>
</evidence>
<reference evidence="13 14" key="1">
    <citation type="journal article" date="2015" name="Genome Biol. Evol.">
        <title>Phylogenomic analyses indicate that early fungi evolved digesting cell walls of algal ancestors of land plants.</title>
        <authorList>
            <person name="Chang Y."/>
            <person name="Wang S."/>
            <person name="Sekimoto S."/>
            <person name="Aerts A.L."/>
            <person name="Choi C."/>
            <person name="Clum A."/>
            <person name="LaButti K.M."/>
            <person name="Lindquist E.A."/>
            <person name="Yee Ngan C."/>
            <person name="Ohm R.A."/>
            <person name="Salamov A.A."/>
            <person name="Grigoriev I.V."/>
            <person name="Spatafora J.W."/>
            <person name="Berbee M.L."/>
        </authorList>
    </citation>
    <scope>NUCLEOTIDE SEQUENCE [LARGE SCALE GENOMIC DNA]</scope>
    <source>
        <strain evidence="13 14">JEL478</strain>
    </source>
</reference>
<keyword evidence="7" id="KW-0679">Respiratory chain</keyword>
<dbReference type="Proteomes" id="UP000070544">
    <property type="component" value="Unassembled WGS sequence"/>
</dbReference>
<evidence type="ECO:0000313" key="14">
    <source>
        <dbReference type="Proteomes" id="UP000070544"/>
    </source>
</evidence>
<protein>
    <recommendedName>
        <fullName evidence="5">NADH dehydrogenase [ubiquinone] 1 beta subcomplex subunit 7</fullName>
    </recommendedName>
</protein>
<gene>
    <name evidence="13" type="ORF">M427DRAFT_415485</name>
</gene>
<comment type="function">
    <text evidence="1">Accessory subunit of the mitochondrial membrane respiratory chain NADH dehydrogenase (Complex I), that is believed not to be involved in catalysis. Complex I functions in the transfer of electrons from NADH to the respiratory chain. The immediate electron acceptor for the enzyme is believed to be ubiquinone.</text>
</comment>
<comment type="similarity">
    <text evidence="4">Belongs to the complex I NDUFB7 subunit family.</text>
</comment>
<dbReference type="PANTHER" id="PTHR20900">
    <property type="entry name" value="NADH:UBIQUINONE OXIDOREDUCTASE B18-LIKE SUBUNIT"/>
    <property type="match status" value="1"/>
</dbReference>
<evidence type="ECO:0000256" key="7">
    <source>
        <dbReference type="ARBA" id="ARBA00022660"/>
    </source>
</evidence>
<dbReference type="AlphaFoldDB" id="A0A139A505"/>
<keyword evidence="14" id="KW-1185">Reference proteome</keyword>
<keyword evidence="10" id="KW-0496">Mitochondrion</keyword>
<keyword evidence="8" id="KW-0999">Mitochondrion inner membrane</keyword>
<dbReference type="PANTHER" id="PTHR20900:SF0">
    <property type="entry name" value="NADH DEHYDROGENASE [UBIQUINONE] 1 BETA SUBCOMPLEX SUBUNIT 7"/>
    <property type="match status" value="1"/>
</dbReference>
<dbReference type="OrthoDB" id="268414at2759"/>
<evidence type="ECO:0000256" key="3">
    <source>
        <dbReference type="ARBA" id="ARBA00004637"/>
    </source>
</evidence>
<keyword evidence="9" id="KW-0249">Electron transport</keyword>
<keyword evidence="12" id="KW-1015">Disulfide bond</keyword>
<dbReference type="STRING" id="1344416.A0A139A505"/>
<sequence>MAGDDDVSPPAMQVTREQLREARVPLAKRDYCAHLYIPLEKCRERTLRMPWKCSHEQHVYDYCEYME</sequence>
<name>A0A139A505_GONPJ</name>
<evidence type="ECO:0000256" key="1">
    <source>
        <dbReference type="ARBA" id="ARBA00003195"/>
    </source>
</evidence>
<evidence type="ECO:0000256" key="11">
    <source>
        <dbReference type="ARBA" id="ARBA00023136"/>
    </source>
</evidence>
<dbReference type="Pfam" id="PF05676">
    <property type="entry name" value="NDUF_B7"/>
    <property type="match status" value="1"/>
</dbReference>
<evidence type="ECO:0000256" key="2">
    <source>
        <dbReference type="ARBA" id="ARBA00004569"/>
    </source>
</evidence>
<organism evidence="13 14">
    <name type="scientific">Gonapodya prolifera (strain JEL478)</name>
    <name type="common">Monoblepharis prolifera</name>
    <dbReference type="NCBI Taxonomy" id="1344416"/>
    <lineage>
        <taxon>Eukaryota</taxon>
        <taxon>Fungi</taxon>
        <taxon>Fungi incertae sedis</taxon>
        <taxon>Chytridiomycota</taxon>
        <taxon>Chytridiomycota incertae sedis</taxon>
        <taxon>Monoblepharidomycetes</taxon>
        <taxon>Monoblepharidales</taxon>
        <taxon>Gonapodyaceae</taxon>
        <taxon>Gonapodya</taxon>
    </lineage>
</organism>